<dbReference type="AlphaFoldDB" id="A0A6A6CU51"/>
<dbReference type="GeneID" id="54558934"/>
<keyword evidence="3" id="KW-1185">Reference proteome</keyword>
<feature type="region of interest" description="Disordered" evidence="1">
    <location>
        <begin position="64"/>
        <end position="86"/>
    </location>
</feature>
<accession>A0A6A6CU51</accession>
<dbReference type="OrthoDB" id="3670053at2759"/>
<feature type="region of interest" description="Disordered" evidence="1">
    <location>
        <begin position="300"/>
        <end position="354"/>
    </location>
</feature>
<dbReference type="RefSeq" id="XP_033669895.1">
    <property type="nucleotide sequence ID" value="XM_033805662.1"/>
</dbReference>
<dbReference type="Proteomes" id="UP000799537">
    <property type="component" value="Unassembled WGS sequence"/>
</dbReference>
<reference evidence="2" key="1">
    <citation type="journal article" date="2020" name="Stud. Mycol.">
        <title>101 Dothideomycetes genomes: a test case for predicting lifestyles and emergence of pathogens.</title>
        <authorList>
            <person name="Haridas S."/>
            <person name="Albert R."/>
            <person name="Binder M."/>
            <person name="Bloem J."/>
            <person name="Labutti K."/>
            <person name="Salamov A."/>
            <person name="Andreopoulos B."/>
            <person name="Baker S."/>
            <person name="Barry K."/>
            <person name="Bills G."/>
            <person name="Bluhm B."/>
            <person name="Cannon C."/>
            <person name="Castanera R."/>
            <person name="Culley D."/>
            <person name="Daum C."/>
            <person name="Ezra D."/>
            <person name="Gonzalez J."/>
            <person name="Henrissat B."/>
            <person name="Kuo A."/>
            <person name="Liang C."/>
            <person name="Lipzen A."/>
            <person name="Lutzoni F."/>
            <person name="Magnuson J."/>
            <person name="Mondo S."/>
            <person name="Nolan M."/>
            <person name="Ohm R."/>
            <person name="Pangilinan J."/>
            <person name="Park H.-J."/>
            <person name="Ramirez L."/>
            <person name="Alfaro M."/>
            <person name="Sun H."/>
            <person name="Tritt A."/>
            <person name="Yoshinaga Y."/>
            <person name="Zwiers L.-H."/>
            <person name="Turgeon B."/>
            <person name="Goodwin S."/>
            <person name="Spatafora J."/>
            <person name="Crous P."/>
            <person name="Grigoriev I."/>
        </authorList>
    </citation>
    <scope>NUCLEOTIDE SEQUENCE</scope>
    <source>
        <strain evidence="2">ATCC 36951</strain>
    </source>
</reference>
<feature type="compositionally biased region" description="Low complexity" evidence="1">
    <location>
        <begin position="74"/>
        <end position="86"/>
    </location>
</feature>
<dbReference type="EMBL" id="ML993589">
    <property type="protein sequence ID" value="KAF2169006.1"/>
    <property type="molecule type" value="Genomic_DNA"/>
</dbReference>
<evidence type="ECO:0000313" key="3">
    <source>
        <dbReference type="Proteomes" id="UP000799537"/>
    </source>
</evidence>
<organism evidence="2 3">
    <name type="scientific">Zasmidium cellare ATCC 36951</name>
    <dbReference type="NCBI Taxonomy" id="1080233"/>
    <lineage>
        <taxon>Eukaryota</taxon>
        <taxon>Fungi</taxon>
        <taxon>Dikarya</taxon>
        <taxon>Ascomycota</taxon>
        <taxon>Pezizomycotina</taxon>
        <taxon>Dothideomycetes</taxon>
        <taxon>Dothideomycetidae</taxon>
        <taxon>Mycosphaerellales</taxon>
        <taxon>Mycosphaerellaceae</taxon>
        <taxon>Zasmidium</taxon>
    </lineage>
</organism>
<evidence type="ECO:0000313" key="2">
    <source>
        <dbReference type="EMBL" id="KAF2169006.1"/>
    </source>
</evidence>
<feature type="compositionally biased region" description="Basic and acidic residues" evidence="1">
    <location>
        <begin position="300"/>
        <end position="323"/>
    </location>
</feature>
<name>A0A6A6CU51_ZASCE</name>
<sequence>MSPSVHEEYAALMKPNGSGYYLYRPQPFAQCHPGAVGCFDQNGIFYQITDLSEPGRPEKDGFGRFGPTLTRAPSKTSTWETTSSGSEAEHSFGLEAGVSGALSAAPIDVSAEAKNKWGKTGKAALITKNIIVEDSFAQLPRATIGDWIKANAKGIVQSQYREEIAEYGLWVISRTWSTDECQIKMESAHSRDTSGGLNVGATGIAKGGASASTSMKSNSEGWATYTASETDQSLVVSYGGTGYRVATFTKMFRGGPLKYTGTRTSATNEFIKPIYNADGEQTGVEYYRAVFDENGQQIGEEKIDKEAERKAAEEEQKQLHETNSEVEVELDTGLSIGEPEEHEEQEKKREQEAEFKRKVGEIDKIQDESEKKAALAKLLSESAQTTTTTTTI</sequence>
<gene>
    <name evidence="2" type="ORF">M409DRAFT_21017</name>
</gene>
<proteinExistence type="predicted"/>
<feature type="compositionally biased region" description="Basic and acidic residues" evidence="1">
    <location>
        <begin position="344"/>
        <end position="354"/>
    </location>
</feature>
<protein>
    <submittedName>
        <fullName evidence="2">Uncharacterized protein</fullName>
    </submittedName>
</protein>
<evidence type="ECO:0000256" key="1">
    <source>
        <dbReference type="SAM" id="MobiDB-lite"/>
    </source>
</evidence>